<proteinExistence type="predicted"/>
<evidence type="ECO:0000313" key="1">
    <source>
        <dbReference type="EMBL" id="GJT38365.1"/>
    </source>
</evidence>
<reference evidence="1" key="2">
    <citation type="submission" date="2022-01" db="EMBL/GenBank/DDBJ databases">
        <authorList>
            <person name="Yamashiro T."/>
            <person name="Shiraishi A."/>
            <person name="Satake H."/>
            <person name="Nakayama K."/>
        </authorList>
    </citation>
    <scope>NUCLEOTIDE SEQUENCE</scope>
</reference>
<accession>A0ABQ5DH81</accession>
<keyword evidence="2" id="KW-1185">Reference proteome</keyword>
<sequence length="107" mass="11707">MVVIIVKIVSTAVHFGTAGEFSVACTAGIVTVVGWYGPSKMHFLKASPFDLWILSRWFHSRGECFLADDALSSLSLLMHSEDVAAVHDVTPRQGGNTRRNIMDIITT</sequence>
<organism evidence="1 2">
    <name type="scientific">Tanacetum coccineum</name>
    <dbReference type="NCBI Taxonomy" id="301880"/>
    <lineage>
        <taxon>Eukaryota</taxon>
        <taxon>Viridiplantae</taxon>
        <taxon>Streptophyta</taxon>
        <taxon>Embryophyta</taxon>
        <taxon>Tracheophyta</taxon>
        <taxon>Spermatophyta</taxon>
        <taxon>Magnoliopsida</taxon>
        <taxon>eudicotyledons</taxon>
        <taxon>Gunneridae</taxon>
        <taxon>Pentapetalae</taxon>
        <taxon>asterids</taxon>
        <taxon>campanulids</taxon>
        <taxon>Asterales</taxon>
        <taxon>Asteraceae</taxon>
        <taxon>Asteroideae</taxon>
        <taxon>Anthemideae</taxon>
        <taxon>Anthemidinae</taxon>
        <taxon>Tanacetum</taxon>
    </lineage>
</organism>
<gene>
    <name evidence="1" type="ORF">Tco_0938230</name>
</gene>
<dbReference type="Proteomes" id="UP001151760">
    <property type="component" value="Unassembled WGS sequence"/>
</dbReference>
<name>A0ABQ5DH81_9ASTR</name>
<comment type="caution">
    <text evidence="1">The sequence shown here is derived from an EMBL/GenBank/DDBJ whole genome shotgun (WGS) entry which is preliminary data.</text>
</comment>
<dbReference type="EMBL" id="BQNB010015298">
    <property type="protein sequence ID" value="GJT38365.1"/>
    <property type="molecule type" value="Genomic_DNA"/>
</dbReference>
<reference evidence="1" key="1">
    <citation type="journal article" date="2022" name="Int. J. Mol. Sci.">
        <title>Draft Genome of Tanacetum Coccineum: Genomic Comparison of Closely Related Tanacetum-Family Plants.</title>
        <authorList>
            <person name="Yamashiro T."/>
            <person name="Shiraishi A."/>
            <person name="Nakayama K."/>
            <person name="Satake H."/>
        </authorList>
    </citation>
    <scope>NUCLEOTIDE SEQUENCE</scope>
</reference>
<protein>
    <submittedName>
        <fullName evidence="1">Uncharacterized protein</fullName>
    </submittedName>
</protein>
<evidence type="ECO:0000313" key="2">
    <source>
        <dbReference type="Proteomes" id="UP001151760"/>
    </source>
</evidence>